<dbReference type="AlphaFoldDB" id="A0A8J6M3D2"/>
<keyword evidence="2" id="KW-1003">Cell membrane</keyword>
<proteinExistence type="inferred from homology"/>
<dbReference type="PANTHER" id="PTHR30572">
    <property type="entry name" value="MEMBRANE COMPONENT OF TRANSPORTER-RELATED"/>
    <property type="match status" value="1"/>
</dbReference>
<evidence type="ECO:0000256" key="7">
    <source>
        <dbReference type="SAM" id="Phobius"/>
    </source>
</evidence>
<dbReference type="Pfam" id="PF02687">
    <property type="entry name" value="FtsX"/>
    <property type="match status" value="1"/>
</dbReference>
<accession>A0A8J6M3D2</accession>
<reference evidence="10" key="1">
    <citation type="submission" date="2020-08" db="EMBL/GenBank/DDBJ databases">
        <title>Genome public.</title>
        <authorList>
            <person name="Liu C."/>
            <person name="Sun Q."/>
        </authorList>
    </citation>
    <scope>NUCLEOTIDE SEQUENCE</scope>
    <source>
        <strain evidence="10">NSJ-23</strain>
    </source>
</reference>
<dbReference type="RefSeq" id="WP_147571245.1">
    <property type="nucleotide sequence ID" value="NZ_JACOPO010000006.1"/>
</dbReference>
<name>A0A8J6M3D2_9FIRM</name>
<evidence type="ECO:0000259" key="9">
    <source>
        <dbReference type="Pfam" id="PF12704"/>
    </source>
</evidence>
<evidence type="ECO:0000256" key="4">
    <source>
        <dbReference type="ARBA" id="ARBA00022989"/>
    </source>
</evidence>
<sequence length="395" mass="41347">MRITESLSLALKNIVSSKTRTLLTMLGIIIGVAAVIVIVGLGNGLEGYVADSFADMGTNTLTVSVQSRGATRTMEVEDMYQIVDQNPDYLDLCSPTVSMMGVKIGTDLTSTSATGVSEDYFSIKGYTLSQGRGLQYSDIASRSKVCVVGAYVNQAYFGGSAVGQTLRVGGQALTIVGVLDQQAETMEEGGSDDCLFLPYSTAARLGGGRVSSYVITMVDENLMDASQSALESALRSFFGSDDYYTVVTMSELLDSMTSMINILVGVLAGIAAISLVVGGIGIMNIMLVSVTERTREIGVRKSLGAKERYIMEQFVIEAAATSALGGVIGIVLGYLLSAGATVAVVRLMGEALTVSPTPTAVLAAFGISAGIGVLFGYLPAKKAARLNPIDALHYD</sequence>
<evidence type="ECO:0000256" key="5">
    <source>
        <dbReference type="ARBA" id="ARBA00023136"/>
    </source>
</evidence>
<dbReference type="InterPro" id="IPR025857">
    <property type="entry name" value="MacB_PCD"/>
</dbReference>
<feature type="domain" description="MacB-like periplasmic core" evidence="9">
    <location>
        <begin position="21"/>
        <end position="232"/>
    </location>
</feature>
<feature type="transmembrane region" description="Helical" evidence="7">
    <location>
        <begin position="262"/>
        <end position="288"/>
    </location>
</feature>
<evidence type="ECO:0000256" key="6">
    <source>
        <dbReference type="ARBA" id="ARBA00038076"/>
    </source>
</evidence>
<dbReference type="Proteomes" id="UP000628736">
    <property type="component" value="Unassembled WGS sequence"/>
</dbReference>
<dbReference type="Pfam" id="PF12704">
    <property type="entry name" value="MacB_PCD"/>
    <property type="match status" value="1"/>
</dbReference>
<dbReference type="EMBL" id="JACOPO010000006">
    <property type="protein sequence ID" value="MBC5723110.1"/>
    <property type="molecule type" value="Genomic_DNA"/>
</dbReference>
<protein>
    <submittedName>
        <fullName evidence="10">ABC transporter permease</fullName>
    </submittedName>
</protein>
<dbReference type="GO" id="GO:0005886">
    <property type="term" value="C:plasma membrane"/>
    <property type="evidence" value="ECO:0007669"/>
    <property type="project" value="UniProtKB-SubCell"/>
</dbReference>
<keyword evidence="3 7" id="KW-0812">Transmembrane</keyword>
<evidence type="ECO:0000256" key="1">
    <source>
        <dbReference type="ARBA" id="ARBA00004651"/>
    </source>
</evidence>
<keyword evidence="11" id="KW-1185">Reference proteome</keyword>
<keyword evidence="4 7" id="KW-1133">Transmembrane helix</keyword>
<dbReference type="InterPro" id="IPR003838">
    <property type="entry name" value="ABC3_permease_C"/>
</dbReference>
<evidence type="ECO:0000256" key="2">
    <source>
        <dbReference type="ARBA" id="ARBA00022475"/>
    </source>
</evidence>
<evidence type="ECO:0000313" key="10">
    <source>
        <dbReference type="EMBL" id="MBC5723110.1"/>
    </source>
</evidence>
<comment type="similarity">
    <text evidence="6">Belongs to the ABC-4 integral membrane protein family.</text>
</comment>
<evidence type="ECO:0000256" key="3">
    <source>
        <dbReference type="ARBA" id="ARBA00022692"/>
    </source>
</evidence>
<feature type="transmembrane region" description="Helical" evidence="7">
    <location>
        <begin position="21"/>
        <end position="42"/>
    </location>
</feature>
<comment type="subcellular location">
    <subcellularLocation>
        <location evidence="1">Cell membrane</location>
        <topology evidence="1">Multi-pass membrane protein</topology>
    </subcellularLocation>
</comment>
<comment type="caution">
    <text evidence="10">The sequence shown here is derived from an EMBL/GenBank/DDBJ whole genome shotgun (WGS) entry which is preliminary data.</text>
</comment>
<feature type="transmembrane region" description="Helical" evidence="7">
    <location>
        <begin position="357"/>
        <end position="378"/>
    </location>
</feature>
<evidence type="ECO:0000259" key="8">
    <source>
        <dbReference type="Pfam" id="PF02687"/>
    </source>
</evidence>
<feature type="transmembrane region" description="Helical" evidence="7">
    <location>
        <begin position="309"/>
        <end position="337"/>
    </location>
</feature>
<dbReference type="GO" id="GO:0022857">
    <property type="term" value="F:transmembrane transporter activity"/>
    <property type="evidence" value="ECO:0007669"/>
    <property type="project" value="TreeGrafter"/>
</dbReference>
<keyword evidence="5 7" id="KW-0472">Membrane</keyword>
<dbReference type="InterPro" id="IPR050250">
    <property type="entry name" value="Macrolide_Exporter_MacB"/>
</dbReference>
<gene>
    <name evidence="10" type="ORF">H8S11_09815</name>
</gene>
<feature type="domain" description="ABC3 transporter permease C-terminal" evidence="8">
    <location>
        <begin position="270"/>
        <end position="388"/>
    </location>
</feature>
<organism evidence="10 11">
    <name type="scientific">Flintibacter hominis</name>
    <dbReference type="NCBI Taxonomy" id="2763048"/>
    <lineage>
        <taxon>Bacteria</taxon>
        <taxon>Bacillati</taxon>
        <taxon>Bacillota</taxon>
        <taxon>Clostridia</taxon>
        <taxon>Eubacteriales</taxon>
        <taxon>Flintibacter</taxon>
    </lineage>
</organism>
<dbReference type="PANTHER" id="PTHR30572:SF4">
    <property type="entry name" value="ABC TRANSPORTER PERMEASE YTRF"/>
    <property type="match status" value="1"/>
</dbReference>
<evidence type="ECO:0000313" key="11">
    <source>
        <dbReference type="Proteomes" id="UP000628736"/>
    </source>
</evidence>